<dbReference type="InterPro" id="IPR005673">
    <property type="entry name" value="ABC_phos-bd_PstS"/>
</dbReference>
<dbReference type="CDD" id="cd13565">
    <property type="entry name" value="PBP2_PstS"/>
    <property type="match status" value="1"/>
</dbReference>
<evidence type="ECO:0000313" key="11">
    <source>
        <dbReference type="Proteomes" id="UP000606463"/>
    </source>
</evidence>
<dbReference type="InterPro" id="IPR050962">
    <property type="entry name" value="Phosphate-bind_PstS"/>
</dbReference>
<evidence type="ECO:0000256" key="2">
    <source>
        <dbReference type="ARBA" id="ARBA00008725"/>
    </source>
</evidence>
<evidence type="ECO:0000256" key="5">
    <source>
        <dbReference type="ARBA" id="ARBA00022592"/>
    </source>
</evidence>
<dbReference type="Gene3D" id="3.40.190.10">
    <property type="entry name" value="Periplasmic binding protein-like II"/>
    <property type="match status" value="2"/>
</dbReference>
<comment type="similarity">
    <text evidence="2 6">Belongs to the PstS family.</text>
</comment>
<keyword evidence="8" id="KW-0732">Signal</keyword>
<dbReference type="SUPFAM" id="SSF53850">
    <property type="entry name" value="Periplasmic binding protein-like II"/>
    <property type="match status" value="1"/>
</dbReference>
<feature type="domain" description="PBP" evidence="9">
    <location>
        <begin position="21"/>
        <end position="298"/>
    </location>
</feature>
<evidence type="ECO:0000256" key="4">
    <source>
        <dbReference type="ARBA" id="ARBA00022448"/>
    </source>
</evidence>
<dbReference type="GO" id="GO:0042301">
    <property type="term" value="F:phosphate ion binding"/>
    <property type="evidence" value="ECO:0007669"/>
    <property type="project" value="InterPro"/>
</dbReference>
<proteinExistence type="inferred from homology"/>
<protein>
    <recommendedName>
        <fullName evidence="6">Phosphate-binding protein</fullName>
    </recommendedName>
</protein>
<feature type="binding site" evidence="7">
    <location>
        <begin position="155"/>
        <end position="157"/>
    </location>
    <ligand>
        <name>phosphate</name>
        <dbReference type="ChEBI" id="CHEBI:43474"/>
    </ligand>
</feature>
<evidence type="ECO:0000256" key="7">
    <source>
        <dbReference type="PIRSR" id="PIRSR002756-1"/>
    </source>
</evidence>
<keyword evidence="4 6" id="KW-0813">Transport</keyword>
<feature type="binding site" evidence="7">
    <location>
        <position position="56"/>
    </location>
    <ligand>
        <name>phosphate</name>
        <dbReference type="ChEBI" id="CHEBI:43474"/>
    </ligand>
</feature>
<dbReference type="PIRSF" id="PIRSF002756">
    <property type="entry name" value="PstS"/>
    <property type="match status" value="1"/>
</dbReference>
<evidence type="ECO:0000256" key="3">
    <source>
        <dbReference type="ARBA" id="ARBA00011529"/>
    </source>
</evidence>
<name>A0A9D1CFV5_AQUAO</name>
<dbReference type="Proteomes" id="UP000606463">
    <property type="component" value="Unassembled WGS sequence"/>
</dbReference>
<accession>A0A9D1CFV5</accession>
<evidence type="ECO:0000256" key="6">
    <source>
        <dbReference type="PIRNR" id="PIRNR002756"/>
    </source>
</evidence>
<dbReference type="NCBIfam" id="TIGR00975">
    <property type="entry name" value="3a0107s03"/>
    <property type="match status" value="1"/>
</dbReference>
<feature type="binding site" evidence="7">
    <location>
        <position position="74"/>
    </location>
    <ligand>
        <name>phosphate</name>
        <dbReference type="ChEBI" id="CHEBI:43474"/>
    </ligand>
</feature>
<comment type="caution">
    <text evidence="10">The sequence shown here is derived from an EMBL/GenBank/DDBJ whole genome shotgun (WGS) entry which is preliminary data.</text>
</comment>
<dbReference type="GO" id="GO:0035435">
    <property type="term" value="P:phosphate ion transmembrane transport"/>
    <property type="evidence" value="ECO:0007669"/>
    <property type="project" value="InterPro"/>
</dbReference>
<evidence type="ECO:0000256" key="8">
    <source>
        <dbReference type="SAM" id="SignalP"/>
    </source>
</evidence>
<comment type="subunit">
    <text evidence="3">The complex is composed of two ATP-binding proteins (PstB), two transmembrane proteins (PstC and PstA) and a solute-binding protein (PstS).</text>
</comment>
<dbReference type="InterPro" id="IPR024370">
    <property type="entry name" value="PBP_domain"/>
</dbReference>
<reference evidence="10" key="1">
    <citation type="journal article" date="2020" name="ISME J.">
        <title>Gammaproteobacteria mediating utilization of methyl-, sulfur- and petroleum organic compounds in deep ocean hydrothermal plumes.</title>
        <authorList>
            <person name="Zhou Z."/>
            <person name="Liu Y."/>
            <person name="Pan J."/>
            <person name="Cron B.R."/>
            <person name="Toner B.M."/>
            <person name="Anantharaman K."/>
            <person name="Breier J.A."/>
            <person name="Dick G.J."/>
            <person name="Li M."/>
        </authorList>
    </citation>
    <scope>NUCLEOTIDE SEQUENCE</scope>
    <source>
        <strain evidence="10">SZUA-1501</strain>
    </source>
</reference>
<dbReference type="GO" id="GO:0043190">
    <property type="term" value="C:ATP-binding cassette (ABC) transporter complex"/>
    <property type="evidence" value="ECO:0007669"/>
    <property type="project" value="InterPro"/>
</dbReference>
<evidence type="ECO:0000259" key="9">
    <source>
        <dbReference type="Pfam" id="PF12849"/>
    </source>
</evidence>
<organism evidence="10 11">
    <name type="scientific">Aquifex aeolicus</name>
    <dbReference type="NCBI Taxonomy" id="63363"/>
    <lineage>
        <taxon>Bacteria</taxon>
        <taxon>Pseudomonadati</taxon>
        <taxon>Aquificota</taxon>
        <taxon>Aquificia</taxon>
        <taxon>Aquificales</taxon>
        <taxon>Aquificaceae</taxon>
        <taxon>Aquifex</taxon>
    </lineage>
</organism>
<dbReference type="EMBL" id="DQVE01000056">
    <property type="protein sequence ID" value="HIP98846.1"/>
    <property type="molecule type" value="Genomic_DNA"/>
</dbReference>
<evidence type="ECO:0000256" key="1">
    <source>
        <dbReference type="ARBA" id="ARBA00002841"/>
    </source>
</evidence>
<feature type="signal peptide" evidence="8">
    <location>
        <begin position="1"/>
        <end position="19"/>
    </location>
</feature>
<dbReference type="PANTHER" id="PTHR42996">
    <property type="entry name" value="PHOSPHATE-BINDING PROTEIN PSTS"/>
    <property type="match status" value="1"/>
</dbReference>
<evidence type="ECO:0000313" key="10">
    <source>
        <dbReference type="EMBL" id="HIP98846.1"/>
    </source>
</evidence>
<dbReference type="AlphaFoldDB" id="A0A9D1CFV5"/>
<feature type="binding site" evidence="7">
    <location>
        <begin position="27"/>
        <end position="29"/>
    </location>
    <ligand>
        <name>phosphate</name>
        <dbReference type="ChEBI" id="CHEBI:43474"/>
    </ligand>
</feature>
<sequence>MYKRATLVGCLFTASVAIGIEVNGAGSSAIAPLIQAWAKEYYKETGIKVNYQAVGSGSGIRMVSQRMVDFGATDAPLKPNQLEKKNLLQFPIAAFGAVFAYNLPNVDGLKLSTRAVCGIFSGKIKYWDDPLILETNPGKTLPHIPILVVVRADKSGTTYTVTSYLVKACKEELPFKKPSKKPRWGLSNLVAAKGNAGVAAVIQKKFGTIGYVEYTYAVKGGLKVTTLQNRDGNYVKPSLESFQAALKNVHWGEGFYADLTYQPGSNTWPIVGATWALLPLEKKERNKLVAQFFHWGFSKGDEKAKELYYAPLPKDVVNKVKVTWCDSIYLYNY</sequence>
<comment type="function">
    <text evidence="1">Part of the ABC transporter complex PstSACB involved in phosphate import.</text>
</comment>
<keyword evidence="5 6" id="KW-0592">Phosphate transport</keyword>
<gene>
    <name evidence="10" type="primary">pstS</name>
    <name evidence="10" type="ORF">EYH37_05770</name>
</gene>
<feature type="chain" id="PRO_5039612657" description="Phosphate-binding protein" evidence="8">
    <location>
        <begin position="20"/>
        <end position="333"/>
    </location>
</feature>
<dbReference type="PANTHER" id="PTHR42996:SF1">
    <property type="entry name" value="PHOSPHATE-BINDING PROTEIN PSTS"/>
    <property type="match status" value="1"/>
</dbReference>
<dbReference type="Pfam" id="PF12849">
    <property type="entry name" value="PBP_like_2"/>
    <property type="match status" value="1"/>
</dbReference>